<dbReference type="Pfam" id="PF02518">
    <property type="entry name" value="HATPase_c"/>
    <property type="match status" value="1"/>
</dbReference>
<dbReference type="PANTHER" id="PTHR43711:SF1">
    <property type="entry name" value="HISTIDINE KINASE 1"/>
    <property type="match status" value="1"/>
</dbReference>
<protein>
    <recommendedName>
        <fullName evidence="2">histidine kinase</fullName>
        <ecNumber evidence="2">2.7.13.3</ecNumber>
    </recommendedName>
</protein>
<evidence type="ECO:0000256" key="6">
    <source>
        <dbReference type="ARBA" id="ARBA00023012"/>
    </source>
</evidence>
<keyword evidence="5 9" id="KW-0418">Kinase</keyword>
<evidence type="ECO:0000256" key="4">
    <source>
        <dbReference type="ARBA" id="ARBA00022679"/>
    </source>
</evidence>
<dbReference type="Gene3D" id="1.10.287.130">
    <property type="match status" value="1"/>
</dbReference>
<comment type="caution">
    <text evidence="9">The sequence shown here is derived from an EMBL/GenBank/DDBJ whole genome shotgun (WGS) entry which is preliminary data.</text>
</comment>
<gene>
    <name evidence="9" type="ORF">M8A51_13345</name>
</gene>
<dbReference type="InterPro" id="IPR003661">
    <property type="entry name" value="HisK_dim/P_dom"/>
</dbReference>
<feature type="region of interest" description="Disordered" evidence="7">
    <location>
        <begin position="56"/>
        <end position="76"/>
    </location>
</feature>
<evidence type="ECO:0000256" key="3">
    <source>
        <dbReference type="ARBA" id="ARBA00022553"/>
    </source>
</evidence>
<keyword evidence="4" id="KW-0808">Transferase</keyword>
<proteinExistence type="predicted"/>
<dbReference type="Gene3D" id="3.30.565.10">
    <property type="entry name" value="Histidine kinase-like ATPase, C-terminal domain"/>
    <property type="match status" value="1"/>
</dbReference>
<dbReference type="GO" id="GO:0016301">
    <property type="term" value="F:kinase activity"/>
    <property type="evidence" value="ECO:0007669"/>
    <property type="project" value="UniProtKB-KW"/>
</dbReference>
<dbReference type="RefSeq" id="WP_251778968.1">
    <property type="nucleotide sequence ID" value="NZ_JAMKFE010000007.1"/>
</dbReference>
<accession>A0ABT0YP63</accession>
<evidence type="ECO:0000256" key="7">
    <source>
        <dbReference type="SAM" id="MobiDB-lite"/>
    </source>
</evidence>
<dbReference type="Proteomes" id="UP001165541">
    <property type="component" value="Unassembled WGS sequence"/>
</dbReference>
<dbReference type="EMBL" id="JAMKFE010000007">
    <property type="protein sequence ID" value="MCM5680514.1"/>
    <property type="molecule type" value="Genomic_DNA"/>
</dbReference>
<feature type="domain" description="Histidine kinase" evidence="8">
    <location>
        <begin position="164"/>
        <end position="382"/>
    </location>
</feature>
<dbReference type="CDD" id="cd00082">
    <property type="entry name" value="HisKA"/>
    <property type="match status" value="1"/>
</dbReference>
<reference evidence="9" key="1">
    <citation type="submission" date="2022-05" db="EMBL/GenBank/DDBJ databases">
        <title>Schlegelella sp. nov., isolated from mangrove soil.</title>
        <authorList>
            <person name="Liu Y."/>
            <person name="Ge X."/>
            <person name="Liu W."/>
        </authorList>
    </citation>
    <scope>NUCLEOTIDE SEQUENCE</scope>
    <source>
        <strain evidence="9">S2-27</strain>
    </source>
</reference>
<organism evidence="9 10">
    <name type="scientific">Caldimonas mangrovi</name>
    <dbReference type="NCBI Taxonomy" id="2944811"/>
    <lineage>
        <taxon>Bacteria</taxon>
        <taxon>Pseudomonadati</taxon>
        <taxon>Pseudomonadota</taxon>
        <taxon>Betaproteobacteria</taxon>
        <taxon>Burkholderiales</taxon>
        <taxon>Sphaerotilaceae</taxon>
        <taxon>Caldimonas</taxon>
    </lineage>
</organism>
<dbReference type="InterPro" id="IPR005467">
    <property type="entry name" value="His_kinase_dom"/>
</dbReference>
<dbReference type="InterPro" id="IPR003594">
    <property type="entry name" value="HATPase_dom"/>
</dbReference>
<dbReference type="InterPro" id="IPR004358">
    <property type="entry name" value="Sig_transdc_His_kin-like_C"/>
</dbReference>
<dbReference type="SUPFAM" id="SSF47384">
    <property type="entry name" value="Homodimeric domain of signal transducing histidine kinase"/>
    <property type="match status" value="1"/>
</dbReference>
<sequence length="387" mass="41973">MTSDAPAPGLGAFIDGNMEPILQEWEAFAHALMPLAELDRAALRDHAEEMLRAVVDDMRAPQSEQQRADKAQGLRSDNMPQLTRAAQAHAVSRFGDEFTMDQLVAEFRAIRASVLKQWAVGRGKTDEAVEELMRFNEAIDQALSISIARYSVKLDESRALILGVLAHDLRNPLHALSIGLHYIVRNESTDANSTKAAARALKSVDRMDGLIRDLLDFTLVRLGPGLPVTPQPENLALICARTVDEVEASHPGRRLRCRIAEPVHGEWDPKRISQMLVNLLTNALQHGDPHGEVTLALAATPTEVRLDVHNQGPAIPEARRATLFQPLTHAALDARAGVARSSGLGLGLYIACQIATAHGGSVKVASTDAEGTTFTVRMPRHAAPPCG</sequence>
<evidence type="ECO:0000256" key="5">
    <source>
        <dbReference type="ARBA" id="ARBA00022777"/>
    </source>
</evidence>
<keyword evidence="10" id="KW-1185">Reference proteome</keyword>
<dbReference type="PRINTS" id="PR00344">
    <property type="entry name" value="BCTRLSENSOR"/>
</dbReference>
<dbReference type="SMART" id="SM00388">
    <property type="entry name" value="HisKA"/>
    <property type="match status" value="1"/>
</dbReference>
<evidence type="ECO:0000256" key="2">
    <source>
        <dbReference type="ARBA" id="ARBA00012438"/>
    </source>
</evidence>
<dbReference type="Pfam" id="PF00512">
    <property type="entry name" value="HisKA"/>
    <property type="match status" value="1"/>
</dbReference>
<dbReference type="InterPro" id="IPR036097">
    <property type="entry name" value="HisK_dim/P_sf"/>
</dbReference>
<evidence type="ECO:0000256" key="1">
    <source>
        <dbReference type="ARBA" id="ARBA00000085"/>
    </source>
</evidence>
<name>A0ABT0YP63_9BURK</name>
<evidence type="ECO:0000313" key="9">
    <source>
        <dbReference type="EMBL" id="MCM5680514.1"/>
    </source>
</evidence>
<dbReference type="EC" id="2.7.13.3" evidence="2"/>
<dbReference type="InterPro" id="IPR050736">
    <property type="entry name" value="Sensor_HK_Regulatory"/>
</dbReference>
<dbReference type="PROSITE" id="PS50109">
    <property type="entry name" value="HIS_KIN"/>
    <property type="match status" value="1"/>
</dbReference>
<evidence type="ECO:0000259" key="8">
    <source>
        <dbReference type="PROSITE" id="PS50109"/>
    </source>
</evidence>
<keyword evidence="3" id="KW-0597">Phosphoprotein</keyword>
<dbReference type="SMART" id="SM00387">
    <property type="entry name" value="HATPase_c"/>
    <property type="match status" value="1"/>
</dbReference>
<dbReference type="SUPFAM" id="SSF55874">
    <property type="entry name" value="ATPase domain of HSP90 chaperone/DNA topoisomerase II/histidine kinase"/>
    <property type="match status" value="1"/>
</dbReference>
<dbReference type="CDD" id="cd00075">
    <property type="entry name" value="HATPase"/>
    <property type="match status" value="1"/>
</dbReference>
<comment type="catalytic activity">
    <reaction evidence="1">
        <text>ATP + protein L-histidine = ADP + protein N-phospho-L-histidine.</text>
        <dbReference type="EC" id="2.7.13.3"/>
    </reaction>
</comment>
<evidence type="ECO:0000313" key="10">
    <source>
        <dbReference type="Proteomes" id="UP001165541"/>
    </source>
</evidence>
<dbReference type="PANTHER" id="PTHR43711">
    <property type="entry name" value="TWO-COMPONENT HISTIDINE KINASE"/>
    <property type="match status" value="1"/>
</dbReference>
<keyword evidence="6" id="KW-0902">Two-component regulatory system</keyword>
<dbReference type="InterPro" id="IPR036890">
    <property type="entry name" value="HATPase_C_sf"/>
</dbReference>